<name>A0ABT4WEZ2_9FLAO</name>
<dbReference type="InterPro" id="IPR052369">
    <property type="entry name" value="UG_Glycosaminoglycan_Hydrolase"/>
</dbReference>
<evidence type="ECO:0000256" key="1">
    <source>
        <dbReference type="ARBA" id="ARBA00022801"/>
    </source>
</evidence>
<dbReference type="EMBL" id="JAMZNK010000027">
    <property type="protein sequence ID" value="MDA6071030.1"/>
    <property type="molecule type" value="Genomic_DNA"/>
</dbReference>
<dbReference type="Gene3D" id="1.50.10.10">
    <property type="match status" value="1"/>
</dbReference>
<dbReference type="SUPFAM" id="SSF48208">
    <property type="entry name" value="Six-hairpin glycosidases"/>
    <property type="match status" value="1"/>
</dbReference>
<comment type="caution">
    <text evidence="4">The sequence shown here is derived from an EMBL/GenBank/DDBJ whole genome shotgun (WGS) entry which is preliminary data.</text>
</comment>
<protein>
    <recommendedName>
        <fullName evidence="6">Glucuronyl hydrolase</fullName>
    </recommendedName>
</protein>
<feature type="signal peptide" evidence="3">
    <location>
        <begin position="1"/>
        <end position="20"/>
    </location>
</feature>
<evidence type="ECO:0000256" key="2">
    <source>
        <dbReference type="ARBA" id="ARBA00038358"/>
    </source>
</evidence>
<keyword evidence="1" id="KW-0378">Hydrolase</keyword>
<evidence type="ECO:0000313" key="4">
    <source>
        <dbReference type="EMBL" id="MDA6071030.1"/>
    </source>
</evidence>
<evidence type="ECO:0000313" key="5">
    <source>
        <dbReference type="Proteomes" id="UP001212170"/>
    </source>
</evidence>
<proteinExistence type="inferred from homology"/>
<accession>A0ABT4WEZ2</accession>
<dbReference type="InterPro" id="IPR008928">
    <property type="entry name" value="6-hairpin_glycosidase_sf"/>
</dbReference>
<keyword evidence="5" id="KW-1185">Reference proteome</keyword>
<comment type="similarity">
    <text evidence="2">Belongs to the glycosyl hydrolase 88 family.</text>
</comment>
<evidence type="ECO:0000256" key="3">
    <source>
        <dbReference type="SAM" id="SignalP"/>
    </source>
</evidence>
<organism evidence="4 5">
    <name type="scientific">Flavobacterium azizsancarii</name>
    <dbReference type="NCBI Taxonomy" id="2961580"/>
    <lineage>
        <taxon>Bacteria</taxon>
        <taxon>Pseudomonadati</taxon>
        <taxon>Bacteroidota</taxon>
        <taxon>Flavobacteriia</taxon>
        <taxon>Flavobacteriales</taxon>
        <taxon>Flavobacteriaceae</taxon>
        <taxon>Flavobacterium</taxon>
    </lineage>
</organism>
<dbReference type="Proteomes" id="UP001212170">
    <property type="component" value="Unassembled WGS sequence"/>
</dbReference>
<reference evidence="4 5" key="1">
    <citation type="journal article" date="2023" name="Chemosphere">
        <title>Whole genome analysis of Flavobacterium aziz-sancarii sp. nov., isolated from Ardley Island (Antarctica), revealed a rich resistome and bioremediation potential.</title>
        <authorList>
            <person name="Otur C."/>
            <person name="Okay S."/>
            <person name="Kurt-Kizildogan A."/>
        </authorList>
    </citation>
    <scope>NUCLEOTIDE SEQUENCE [LARGE SCALE GENOMIC DNA]</scope>
    <source>
        <strain evidence="4 5">AC</strain>
    </source>
</reference>
<keyword evidence="3" id="KW-0732">Signal</keyword>
<gene>
    <name evidence="4" type="ORF">NJT12_15555</name>
</gene>
<dbReference type="PANTHER" id="PTHR36845">
    <property type="entry name" value="HYDROLASE, PUTATIVE (AFU_ORTHOLOGUE AFUA_7G05090)-RELATED"/>
    <property type="match status" value="1"/>
</dbReference>
<dbReference type="RefSeq" id="WP_271336842.1">
    <property type="nucleotide sequence ID" value="NZ_JAMZNK010000027.1"/>
</dbReference>
<evidence type="ECO:0008006" key="6">
    <source>
        <dbReference type="Google" id="ProtNLM"/>
    </source>
</evidence>
<dbReference type="PANTHER" id="PTHR36845:SF1">
    <property type="entry name" value="HYDROLASE, PUTATIVE (AFU_ORTHOLOGUE AFUA_7G05090)-RELATED"/>
    <property type="match status" value="1"/>
</dbReference>
<feature type="chain" id="PRO_5046350645" description="Glucuronyl hydrolase" evidence="3">
    <location>
        <begin position="21"/>
        <end position="136"/>
    </location>
</feature>
<sequence length="136" mass="15261">MKKTFNLFLAIFTVTLSAFAQPNPDDTSLAWFKKTTGVIQFQLNKAAQTYKPGKNPRSVNPDGTVRLAGLTDWTTGFFPGSLWYGYELTGDKTLENEAKKFTLALDSIRNIKNTHDVGFMLFCSYGNAYRIMGDKI</sequence>
<dbReference type="InterPro" id="IPR012341">
    <property type="entry name" value="6hp_glycosidase-like_sf"/>
</dbReference>